<feature type="signal peptide" evidence="3">
    <location>
        <begin position="1"/>
        <end position="18"/>
    </location>
</feature>
<dbReference type="InterPro" id="IPR012951">
    <property type="entry name" value="BBE"/>
</dbReference>
<dbReference type="KEGG" id="pfy:PFICI_03878"/>
<dbReference type="RefSeq" id="XP_007830650.1">
    <property type="nucleotide sequence ID" value="XM_007832459.1"/>
</dbReference>
<dbReference type="GO" id="GO:0071949">
    <property type="term" value="F:FAD binding"/>
    <property type="evidence" value="ECO:0007669"/>
    <property type="project" value="InterPro"/>
</dbReference>
<dbReference type="Pfam" id="PF01565">
    <property type="entry name" value="FAD_binding_4"/>
    <property type="match status" value="1"/>
</dbReference>
<dbReference type="HOGENOM" id="CLU_018354_4_2_1"/>
<keyword evidence="3" id="KW-0732">Signal</keyword>
<dbReference type="InterPro" id="IPR016166">
    <property type="entry name" value="FAD-bd_PCMH"/>
</dbReference>
<dbReference type="Gene3D" id="3.30.465.10">
    <property type="match status" value="2"/>
</dbReference>
<dbReference type="PROSITE" id="PS51387">
    <property type="entry name" value="FAD_PCMH"/>
    <property type="match status" value="1"/>
</dbReference>
<accession>W3XIF7</accession>
<dbReference type="InParanoid" id="W3XIF7"/>
<dbReference type="InterPro" id="IPR006094">
    <property type="entry name" value="Oxid_FAD_bind_N"/>
</dbReference>
<dbReference type="InterPro" id="IPR050432">
    <property type="entry name" value="FAD-linked_Oxidoreductases_BP"/>
</dbReference>
<dbReference type="InterPro" id="IPR036318">
    <property type="entry name" value="FAD-bd_PCMH-like_sf"/>
</dbReference>
<organism evidence="5 6">
    <name type="scientific">Pestalotiopsis fici (strain W106-1 / CGMCC3.15140)</name>
    <dbReference type="NCBI Taxonomy" id="1229662"/>
    <lineage>
        <taxon>Eukaryota</taxon>
        <taxon>Fungi</taxon>
        <taxon>Dikarya</taxon>
        <taxon>Ascomycota</taxon>
        <taxon>Pezizomycotina</taxon>
        <taxon>Sordariomycetes</taxon>
        <taxon>Xylariomycetidae</taxon>
        <taxon>Amphisphaeriales</taxon>
        <taxon>Sporocadaceae</taxon>
        <taxon>Pestalotiopsis</taxon>
    </lineage>
</organism>
<dbReference type="InterPro" id="IPR016169">
    <property type="entry name" value="FAD-bd_PCMH_sub2"/>
</dbReference>
<dbReference type="Pfam" id="PF08031">
    <property type="entry name" value="BBE"/>
    <property type="match status" value="1"/>
</dbReference>
<gene>
    <name evidence="5" type="ORF">PFICI_03878</name>
</gene>
<dbReference type="AlphaFoldDB" id="W3XIF7"/>
<feature type="chain" id="PRO_5004835865" description="FAD-binding PCMH-type domain-containing protein" evidence="3">
    <location>
        <begin position="19"/>
        <end position="631"/>
    </location>
</feature>
<evidence type="ECO:0000256" key="1">
    <source>
        <dbReference type="ARBA" id="ARBA00005466"/>
    </source>
</evidence>
<dbReference type="eggNOG" id="ENOG502SH6Z">
    <property type="taxonomic scope" value="Eukaryota"/>
</dbReference>
<dbReference type="GeneID" id="19268891"/>
<evidence type="ECO:0000259" key="4">
    <source>
        <dbReference type="PROSITE" id="PS51387"/>
    </source>
</evidence>
<dbReference type="PANTHER" id="PTHR13878">
    <property type="entry name" value="GULONOLACTONE OXIDASE"/>
    <property type="match status" value="1"/>
</dbReference>
<proteinExistence type="inferred from homology"/>
<keyword evidence="6" id="KW-1185">Reference proteome</keyword>
<dbReference type="GO" id="GO:0016491">
    <property type="term" value="F:oxidoreductase activity"/>
    <property type="evidence" value="ECO:0007669"/>
    <property type="project" value="UniProtKB-KW"/>
</dbReference>
<dbReference type="STRING" id="1229662.W3XIF7"/>
<evidence type="ECO:0000256" key="2">
    <source>
        <dbReference type="ARBA" id="ARBA00023002"/>
    </source>
</evidence>
<dbReference type="OMA" id="YMNEGDP"/>
<comment type="similarity">
    <text evidence="1">Belongs to the oxygen-dependent FAD-linked oxidoreductase family.</text>
</comment>
<dbReference type="PANTHER" id="PTHR13878:SF91">
    <property type="entry name" value="FAD BINDING DOMAIN PROTEIN (AFU_ORTHOLOGUE AFUA_6G12070)-RELATED"/>
    <property type="match status" value="1"/>
</dbReference>
<evidence type="ECO:0000313" key="6">
    <source>
        <dbReference type="Proteomes" id="UP000030651"/>
    </source>
</evidence>
<dbReference type="EMBL" id="KI912110">
    <property type="protein sequence ID" value="ETS85853.1"/>
    <property type="molecule type" value="Genomic_DNA"/>
</dbReference>
<protein>
    <recommendedName>
        <fullName evidence="4">FAD-binding PCMH-type domain-containing protein</fullName>
    </recommendedName>
</protein>
<sequence>MHLCGIFAFIIATRHVVADLLPFERIQLSDADVDSFPDIGFASSDILTDDYRAATNCKEYPGSAGWPTSQDWNSFNESLGGVLLHPLPPGAACYAGPLHDEQKCKFLLSNATYTRFYSDDPVTVLAEWPTGSTCLPTLEPTGNCTQGGLVTYVVNATTTKHVQAAVNFARNRNLRLVIKNTGHDFGGRSTGAGALSVWTHNLKEFIYTEEYSIGHYDGPVAQYAAGTESWELGNRMASLNVTIVAPGGSTVGAGGGWLNGGGHTTITSTVGLGSDQVLSLNVVTADGRFVTADPFTNKDLFFALRGGAGSTFGIVTSATVKVHPRMNVTGTSLDFAFEANTPPLNGSFGNFTLPGYYVKDAETFWKGTCLYYLFSKKTVEAGGIGFSYIYPLGNGSYSFTGSSTFPGKTTEEVYRFMQPLYDNLRDAGLNVKNVKPAISSPYGTRSTGMGAVPNNKRYTSRLFPRTHWDDPEVFQQSMAAVRVAVEAGYTFHGTLNGPSLEIAGWPGRDSAVNPAWRVAVLHAMLFYKDYLGVQTAQQARESEADINRYMDTWRELTPGSGAYINEADPAEPEWQQSFFGDNYPRLLEIKRDRDPWGVFWAPTTVGSEGWAVRTEDDYPHSQNGKLCRVSQ</sequence>
<reference evidence="6" key="1">
    <citation type="journal article" date="2015" name="BMC Genomics">
        <title>Genomic and transcriptomic analysis of the endophytic fungus Pestalotiopsis fici reveals its lifestyle and high potential for synthesis of natural products.</title>
        <authorList>
            <person name="Wang X."/>
            <person name="Zhang X."/>
            <person name="Liu L."/>
            <person name="Xiang M."/>
            <person name="Wang W."/>
            <person name="Sun X."/>
            <person name="Che Y."/>
            <person name="Guo L."/>
            <person name="Liu G."/>
            <person name="Guo L."/>
            <person name="Wang C."/>
            <person name="Yin W.B."/>
            <person name="Stadler M."/>
            <person name="Zhang X."/>
            <person name="Liu X."/>
        </authorList>
    </citation>
    <scope>NUCLEOTIDE SEQUENCE [LARGE SCALE GENOMIC DNA]</scope>
    <source>
        <strain evidence="6">W106-1 / CGMCC3.15140</strain>
    </source>
</reference>
<evidence type="ECO:0000256" key="3">
    <source>
        <dbReference type="SAM" id="SignalP"/>
    </source>
</evidence>
<evidence type="ECO:0000313" key="5">
    <source>
        <dbReference type="EMBL" id="ETS85853.1"/>
    </source>
</evidence>
<name>W3XIF7_PESFW</name>
<keyword evidence="2" id="KW-0560">Oxidoreductase</keyword>
<dbReference type="Proteomes" id="UP000030651">
    <property type="component" value="Unassembled WGS sequence"/>
</dbReference>
<dbReference type="SUPFAM" id="SSF56176">
    <property type="entry name" value="FAD-binding/transporter-associated domain-like"/>
    <property type="match status" value="1"/>
</dbReference>
<feature type="domain" description="FAD-binding PCMH-type" evidence="4">
    <location>
        <begin position="145"/>
        <end position="325"/>
    </location>
</feature>
<dbReference type="OrthoDB" id="9983560at2759"/>